<keyword evidence="3" id="KW-0067">ATP-binding</keyword>
<dbReference type="GO" id="GO:0008233">
    <property type="term" value="F:peptidase activity"/>
    <property type="evidence" value="ECO:0007669"/>
    <property type="project" value="UniProtKB-KW"/>
</dbReference>
<dbReference type="Pfam" id="PF02861">
    <property type="entry name" value="Clp_N"/>
    <property type="match status" value="1"/>
</dbReference>
<reference evidence="3" key="1">
    <citation type="submission" date="2019-11" db="EMBL/GenBank/DDBJ databases">
        <title>Characterization of Clostridium perfringens isolates from swine manure treated agricultural soils.</title>
        <authorList>
            <person name="Wushke S.T."/>
        </authorList>
    </citation>
    <scope>NUCLEOTIDE SEQUENCE</scope>
    <source>
        <strain evidence="3">X26</strain>
    </source>
</reference>
<dbReference type="InterPro" id="IPR036628">
    <property type="entry name" value="Clp_N_dom_sf"/>
</dbReference>
<dbReference type="InterPro" id="IPR044217">
    <property type="entry name" value="CLPT1/2"/>
</dbReference>
<keyword evidence="3" id="KW-0378">Hydrolase</keyword>
<evidence type="ECO:0000313" key="4">
    <source>
        <dbReference type="Proteomes" id="UP001291306"/>
    </source>
</evidence>
<feature type="domain" description="Clp R" evidence="2">
    <location>
        <begin position="3"/>
        <end position="149"/>
    </location>
</feature>
<gene>
    <name evidence="3" type="ORF">GNF79_16960</name>
</gene>
<dbReference type="InterPro" id="IPR004176">
    <property type="entry name" value="Clp_R_N"/>
</dbReference>
<evidence type="ECO:0000256" key="1">
    <source>
        <dbReference type="PROSITE-ProRule" id="PRU01251"/>
    </source>
</evidence>
<protein>
    <submittedName>
        <fullName evidence="3">ATP-dependent Clp protease ATP-binding subunit ClpC</fullName>
    </submittedName>
</protein>
<evidence type="ECO:0000259" key="2">
    <source>
        <dbReference type="PROSITE" id="PS51903"/>
    </source>
</evidence>
<comment type="caution">
    <text evidence="3">The sequence shown here is derived from an EMBL/GenBank/DDBJ whole genome shotgun (WGS) entry which is preliminary data.</text>
</comment>
<dbReference type="PROSITE" id="PS51903">
    <property type="entry name" value="CLP_R"/>
    <property type="match status" value="1"/>
</dbReference>
<keyword evidence="1" id="KW-0677">Repeat</keyword>
<keyword evidence="3" id="KW-0645">Protease</keyword>
<dbReference type="RefSeq" id="WP_322458956.1">
    <property type="nucleotide sequence ID" value="NZ_WNVC01000605.1"/>
</dbReference>
<accession>A0AAW9IIB6</accession>
<dbReference type="EMBL" id="WNVC01000605">
    <property type="protein sequence ID" value="MDZ5000717.1"/>
    <property type="molecule type" value="Genomic_DNA"/>
</dbReference>
<dbReference type="AlphaFoldDB" id="A0AAW9IIB6"/>
<dbReference type="GO" id="GO:0006508">
    <property type="term" value="P:proteolysis"/>
    <property type="evidence" value="ECO:0007669"/>
    <property type="project" value="UniProtKB-KW"/>
</dbReference>
<dbReference type="GO" id="GO:0005524">
    <property type="term" value="F:ATP binding"/>
    <property type="evidence" value="ECO:0007669"/>
    <property type="project" value="UniProtKB-KW"/>
</dbReference>
<dbReference type="PANTHER" id="PTHR47016">
    <property type="entry name" value="ATP-DEPENDENT CLP PROTEASE ATP-BINDING SUBUNIT CLPT1, CHLOROPLASTIC"/>
    <property type="match status" value="1"/>
</dbReference>
<organism evidence="3 4">
    <name type="scientific">Clostridium perfringens</name>
    <dbReference type="NCBI Taxonomy" id="1502"/>
    <lineage>
        <taxon>Bacteria</taxon>
        <taxon>Bacillati</taxon>
        <taxon>Bacillota</taxon>
        <taxon>Clostridia</taxon>
        <taxon>Eubacteriales</taxon>
        <taxon>Clostridiaceae</taxon>
        <taxon>Clostridium</taxon>
    </lineage>
</organism>
<name>A0AAW9IIB6_CLOPF</name>
<sequence length="149" mass="17114">MIFGKFTERAQLVLVEAQKESQYFKHGYIGTEHVLLGVLREGGYAKQLLYSNGVTVEKVRKVIEDYLGFGDIDISVGEMLLNPKTKRLFDDSLIKARIYDHNCINPEHILLALIDDTEGVAYTIFTNLKLNLNLIKNEISNYLYEKRLD</sequence>
<dbReference type="SUPFAM" id="SSF81923">
    <property type="entry name" value="Double Clp-N motif"/>
    <property type="match status" value="1"/>
</dbReference>
<dbReference type="Gene3D" id="1.10.1780.10">
    <property type="entry name" value="Clp, N-terminal domain"/>
    <property type="match status" value="1"/>
</dbReference>
<keyword evidence="3" id="KW-0547">Nucleotide-binding</keyword>
<dbReference type="PANTHER" id="PTHR47016:SF5">
    <property type="entry name" value="CLP DOMAIN SUPERFAMILY PROTEIN"/>
    <property type="match status" value="1"/>
</dbReference>
<dbReference type="Proteomes" id="UP001291306">
    <property type="component" value="Unassembled WGS sequence"/>
</dbReference>
<proteinExistence type="predicted"/>
<evidence type="ECO:0000313" key="3">
    <source>
        <dbReference type="EMBL" id="MDZ5000717.1"/>
    </source>
</evidence>
<feature type="non-terminal residue" evidence="3">
    <location>
        <position position="149"/>
    </location>
</feature>